<dbReference type="RefSeq" id="WP_034840846.1">
    <property type="nucleotide sequence ID" value="NZ_JANX01000237.1"/>
</dbReference>
<dbReference type="AlphaFoldDB" id="A0A0A0D4F5"/>
<dbReference type="PANTHER" id="PTHR11019">
    <property type="entry name" value="HTH-TYPE TRANSCRIPTIONAL REGULATOR NIMR"/>
    <property type="match status" value="1"/>
</dbReference>
<dbReference type="EMBL" id="JANX01000237">
    <property type="protein sequence ID" value="KGM32994.1"/>
    <property type="molecule type" value="Genomic_DNA"/>
</dbReference>
<dbReference type="Proteomes" id="UP000029995">
    <property type="component" value="Unassembled WGS sequence"/>
</dbReference>
<evidence type="ECO:0000259" key="3">
    <source>
        <dbReference type="Pfam" id="PF02311"/>
    </source>
</evidence>
<gene>
    <name evidence="4" type="ORF">P409_18200</name>
</gene>
<evidence type="ECO:0000313" key="5">
    <source>
        <dbReference type="Proteomes" id="UP000029995"/>
    </source>
</evidence>
<accession>A0A0A0D4F5</accession>
<dbReference type="InterPro" id="IPR011051">
    <property type="entry name" value="RmlC_Cupin_sf"/>
</dbReference>
<protein>
    <recommendedName>
        <fullName evidence="3">AraC-type arabinose-binding/dimerisation domain-containing protein</fullName>
    </recommendedName>
</protein>
<dbReference type="InterPro" id="IPR003313">
    <property type="entry name" value="AraC-bd"/>
</dbReference>
<dbReference type="Pfam" id="PF02311">
    <property type="entry name" value="AraC_binding"/>
    <property type="match status" value="1"/>
</dbReference>
<feature type="non-terminal residue" evidence="4">
    <location>
        <position position="136"/>
    </location>
</feature>
<proteinExistence type="predicted"/>
<feature type="compositionally biased region" description="Gly residues" evidence="2">
    <location>
        <begin position="103"/>
        <end position="116"/>
    </location>
</feature>
<evidence type="ECO:0000256" key="1">
    <source>
        <dbReference type="ARBA" id="ARBA00023125"/>
    </source>
</evidence>
<dbReference type="SUPFAM" id="SSF51182">
    <property type="entry name" value="RmlC-like cupins"/>
    <property type="match status" value="1"/>
</dbReference>
<keyword evidence="1" id="KW-0238">DNA-binding</keyword>
<sequence length="136" mass="13989">MEIRRFRHDGRFDGPIHAHDRGQLFALDHGLALIRSGAGDWIMPSGRLCWMPAGVPHGVLTLGPVAGTSFYLDALGLPSWPAVLRPPPLALALLGRITEIGAGGSRPPGPAAGGAAGRAARRAGRAAAPADAARPA</sequence>
<dbReference type="GO" id="GO:0006355">
    <property type="term" value="P:regulation of DNA-templated transcription"/>
    <property type="evidence" value="ECO:0007669"/>
    <property type="project" value="InterPro"/>
</dbReference>
<feature type="region of interest" description="Disordered" evidence="2">
    <location>
        <begin position="103"/>
        <end position="136"/>
    </location>
</feature>
<dbReference type="GO" id="GO:0003677">
    <property type="term" value="F:DNA binding"/>
    <property type="evidence" value="ECO:0007669"/>
    <property type="project" value="UniProtKB-KW"/>
</dbReference>
<feature type="compositionally biased region" description="Low complexity" evidence="2">
    <location>
        <begin position="125"/>
        <end position="136"/>
    </location>
</feature>
<dbReference type="PANTHER" id="PTHR11019:SF159">
    <property type="entry name" value="TRANSCRIPTIONAL REGULATOR-RELATED"/>
    <property type="match status" value="1"/>
</dbReference>
<evidence type="ECO:0000313" key="4">
    <source>
        <dbReference type="EMBL" id="KGM32994.1"/>
    </source>
</evidence>
<comment type="caution">
    <text evidence="4">The sequence shown here is derived from an EMBL/GenBank/DDBJ whole genome shotgun (WGS) entry which is preliminary data.</text>
</comment>
<reference evidence="4 5" key="1">
    <citation type="submission" date="2014-01" db="EMBL/GenBank/DDBJ databases">
        <title>Genome sequence determination for a cystic fibrosis isolate, Inquilinus limosus.</title>
        <authorList>
            <person name="Pino M."/>
            <person name="Di Conza J."/>
            <person name="Gutkind G."/>
        </authorList>
    </citation>
    <scope>NUCLEOTIDE SEQUENCE [LARGE SCALE GENOMIC DNA]</scope>
    <source>
        <strain evidence="4 5">MP06</strain>
    </source>
</reference>
<feature type="domain" description="AraC-type arabinose-binding/dimerisation" evidence="3">
    <location>
        <begin position="14"/>
        <end position="73"/>
    </location>
</feature>
<organism evidence="4 5">
    <name type="scientific">Inquilinus limosus MP06</name>
    <dbReference type="NCBI Taxonomy" id="1398085"/>
    <lineage>
        <taxon>Bacteria</taxon>
        <taxon>Pseudomonadati</taxon>
        <taxon>Pseudomonadota</taxon>
        <taxon>Alphaproteobacteria</taxon>
        <taxon>Rhodospirillales</taxon>
        <taxon>Rhodospirillaceae</taxon>
        <taxon>Inquilinus</taxon>
    </lineage>
</organism>
<evidence type="ECO:0000256" key="2">
    <source>
        <dbReference type="SAM" id="MobiDB-lite"/>
    </source>
</evidence>
<name>A0A0A0D4F5_9PROT</name>